<evidence type="ECO:0000313" key="3">
    <source>
        <dbReference type="EMBL" id="KAL3758383.1"/>
    </source>
</evidence>
<protein>
    <submittedName>
        <fullName evidence="3">Uncharacterized protein</fullName>
    </submittedName>
</protein>
<feature type="region of interest" description="Disordered" evidence="1">
    <location>
        <begin position="52"/>
        <end position="101"/>
    </location>
</feature>
<keyword evidence="2" id="KW-0472">Membrane</keyword>
<reference evidence="3 4" key="1">
    <citation type="submission" date="2024-10" db="EMBL/GenBank/DDBJ databases">
        <title>Updated reference genomes for cyclostephanoid diatoms.</title>
        <authorList>
            <person name="Roberts W.R."/>
            <person name="Alverson A.J."/>
        </authorList>
    </citation>
    <scope>NUCLEOTIDE SEQUENCE [LARGE SCALE GENOMIC DNA]</scope>
    <source>
        <strain evidence="3 4">AJA232-27</strain>
    </source>
</reference>
<name>A0ABD3M3R7_9STRA</name>
<keyword evidence="2" id="KW-0812">Transmembrane</keyword>
<feature type="region of interest" description="Disordered" evidence="1">
    <location>
        <begin position="931"/>
        <end position="964"/>
    </location>
</feature>
<feature type="transmembrane region" description="Helical" evidence="2">
    <location>
        <begin position="419"/>
        <end position="438"/>
    </location>
</feature>
<comment type="caution">
    <text evidence="3">The sequence shown here is derived from an EMBL/GenBank/DDBJ whole genome shotgun (WGS) entry which is preliminary data.</text>
</comment>
<feature type="compositionally biased region" description="Basic residues" evidence="1">
    <location>
        <begin position="1365"/>
        <end position="1374"/>
    </location>
</feature>
<keyword evidence="2" id="KW-1133">Transmembrane helix</keyword>
<feature type="compositionally biased region" description="Basic residues" evidence="1">
    <location>
        <begin position="52"/>
        <end position="63"/>
    </location>
</feature>
<accession>A0ABD3M3R7</accession>
<feature type="region of interest" description="Disordered" evidence="1">
    <location>
        <begin position="512"/>
        <end position="536"/>
    </location>
</feature>
<feature type="transmembrane region" description="Helical" evidence="2">
    <location>
        <begin position="260"/>
        <end position="284"/>
    </location>
</feature>
<organism evidence="3 4">
    <name type="scientific">Discostella pseudostelligera</name>
    <dbReference type="NCBI Taxonomy" id="259834"/>
    <lineage>
        <taxon>Eukaryota</taxon>
        <taxon>Sar</taxon>
        <taxon>Stramenopiles</taxon>
        <taxon>Ochrophyta</taxon>
        <taxon>Bacillariophyta</taxon>
        <taxon>Coscinodiscophyceae</taxon>
        <taxon>Thalassiosirophycidae</taxon>
        <taxon>Stephanodiscales</taxon>
        <taxon>Stephanodiscaceae</taxon>
        <taxon>Discostella</taxon>
    </lineage>
</organism>
<feature type="compositionally biased region" description="Low complexity" evidence="1">
    <location>
        <begin position="815"/>
        <end position="834"/>
    </location>
</feature>
<feature type="region of interest" description="Disordered" evidence="1">
    <location>
        <begin position="623"/>
        <end position="649"/>
    </location>
</feature>
<feature type="compositionally biased region" description="Basic and acidic residues" evidence="1">
    <location>
        <begin position="931"/>
        <end position="941"/>
    </location>
</feature>
<keyword evidence="4" id="KW-1185">Reference proteome</keyword>
<evidence type="ECO:0000313" key="4">
    <source>
        <dbReference type="Proteomes" id="UP001530293"/>
    </source>
</evidence>
<feature type="region of interest" description="Disordered" evidence="1">
    <location>
        <begin position="1145"/>
        <end position="1177"/>
    </location>
</feature>
<feature type="compositionally biased region" description="Low complexity" evidence="1">
    <location>
        <begin position="687"/>
        <end position="705"/>
    </location>
</feature>
<feature type="compositionally biased region" description="Polar residues" evidence="1">
    <location>
        <begin position="846"/>
        <end position="856"/>
    </location>
</feature>
<feature type="compositionally biased region" description="Polar residues" evidence="1">
    <location>
        <begin position="92"/>
        <end position="101"/>
    </location>
</feature>
<feature type="compositionally biased region" description="Basic and acidic residues" evidence="1">
    <location>
        <begin position="1319"/>
        <end position="1348"/>
    </location>
</feature>
<feature type="region of interest" description="Disordered" evidence="1">
    <location>
        <begin position="779"/>
        <end position="857"/>
    </location>
</feature>
<feature type="compositionally biased region" description="Basic residues" evidence="1">
    <location>
        <begin position="1526"/>
        <end position="1539"/>
    </location>
</feature>
<evidence type="ECO:0000256" key="2">
    <source>
        <dbReference type="SAM" id="Phobius"/>
    </source>
</evidence>
<feature type="compositionally biased region" description="Low complexity" evidence="1">
    <location>
        <begin position="664"/>
        <end position="679"/>
    </location>
</feature>
<dbReference type="Proteomes" id="UP001530293">
    <property type="component" value="Unassembled WGS sequence"/>
</dbReference>
<feature type="compositionally biased region" description="Polar residues" evidence="1">
    <location>
        <begin position="631"/>
        <end position="642"/>
    </location>
</feature>
<feature type="region of interest" description="Disordered" evidence="1">
    <location>
        <begin position="1477"/>
        <end position="1539"/>
    </location>
</feature>
<feature type="compositionally biased region" description="Acidic residues" evidence="1">
    <location>
        <begin position="70"/>
        <end position="89"/>
    </location>
</feature>
<feature type="compositionally biased region" description="Basic and acidic residues" evidence="1">
    <location>
        <begin position="1477"/>
        <end position="1496"/>
    </location>
</feature>
<proteinExistence type="predicted"/>
<feature type="compositionally biased region" description="Polar residues" evidence="1">
    <location>
        <begin position="737"/>
        <end position="762"/>
    </location>
</feature>
<feature type="region of interest" description="Disordered" evidence="1">
    <location>
        <begin position="1304"/>
        <end position="1389"/>
    </location>
</feature>
<sequence length="1539" mass="171083">MPEPLFSGLKARLARTFLNFLDEHGNYRSALEEAAARAAAAEANSLWARDRRGRNKKKRRKYGGKLDDGTMNEDDDDDDDEDDLWEELDMPPTTSNTNNNIMNKHPPLPEDPYEQIQFYFATFTQRTKLQLHQQLDYYQTQTQNWFHDELHHVHRVPLFSASMLLASLTLYTARRRSKKLRHMIRVHSILGKKFTLKEYIHANVIRGYIFLEHSLDGSTLWKKLAEKANKAEMAALASMTPHQRTKFERFVKLEYVGEQFVWICLLLGMMACGCTLMMSLTSLWKGGDDGDALIDTIDSMEGVDGLMMSDTTTNNMNDLMRELAEEKYNACVTDAEFGGVVDPNDVCIMDTFLDLAMSELGLDDGETTSTTVTTDDATTAPSSSVLSPLRSRINSLLITKLGLPSSFANYLTSLRTQTIAYLTSFVTFLLFLLSHYLAHKLHTALLHNDPMKHFVLSSDATVKADGTVEAKRGETEAQRKRRERMMQAERLKAQMAQLAMEAKQAVEARRQRLEGDAAVEKEKEEEQKKQSEEREEIVKMHSKQYMMIKAGVPEVAIMNTLLSEGIEEESERKEIIDKLRTIKNIRAEEAQRAEVAEAKRLELEKKQEEEKERIAQERLRLAKAQKGTVKRSFSSDGTTTPKNDGGDELKKRLYERKISASSIVSAPPIGGGSSNSNSSTAVSTKSTITASFAAPSPAAAAIAGALERRGSSSLKGIPPKTPSPPSSRRDSLEATGSGVTAKSLTDTTPKKSNIILSPTSDTNAASNVVANSLCLSVESNQAEKSGEASASEELLPPPMPPIIPMANEKETDGGSSSSRSSSPPPVLVRISSSPDDNELQPGGIDFNSTSLTSWSERPSARDILATITAVENAPEEEVVVEGSTKTVDLAPSWLHTPAFERAVRNSNASWDRRPSSRDVMAKIRAVELLEAKQQQEEEKSSKQISVTSANDRPTPRRGGARTSSMVEESLGIINEGNTTSILSPTSFDVKQKVSKSGSAEDDEISELSEPTYQSLEQRAFKGRSIPQSLYVPQSSDAMTISPMVSSTSFGLSPYDSRKPILSKDKLERMAQMAEEGTLELPAMPIDDADEIKEEDASSVVEDTADKIDSDNVIVAAAVVEETEEQKQRRLKAEARAKKIEAIAARRNAGEDDDESAVSGLSKRLRTRRKKKVQLPSISQEDCSVKTEESQKSDEKLVVSVKVESEEEKQRKLRAEARAKKLEAIAASRNTGVDVDDDTAVSGISKRHRIRRKKSALAAITPEERERNEWKKSVYGFVMNAEQVQWRNSIYSHVLNAETTRAKNMEAKRELNEQNAAAQRRRENKERLEQKAKKFAARAERFHKNRLESGADDDGGSVVSSASMSMRRRNHRKSSARQSLAAAAPPLVEDPVVATTESPSIDESAPAVLTEVEKENLERNQWCSEVYATALNADQNLWKKDVFNHVLNAEEERIKRMEAEAKIEKDRAAALALKEKERKNELRSKKMEQLKLHRDADTFSEGASPIVASEEEQDRSVAAATTCSAKPKWKNRRKKAANKK</sequence>
<dbReference type="EMBL" id="JALLBG020000233">
    <property type="protein sequence ID" value="KAL3758383.1"/>
    <property type="molecule type" value="Genomic_DNA"/>
</dbReference>
<feature type="compositionally biased region" description="Low complexity" evidence="1">
    <location>
        <begin position="1355"/>
        <end position="1364"/>
    </location>
</feature>
<evidence type="ECO:0000256" key="1">
    <source>
        <dbReference type="SAM" id="MobiDB-lite"/>
    </source>
</evidence>
<gene>
    <name evidence="3" type="ORF">ACHAWU_005053</name>
</gene>
<feature type="region of interest" description="Disordered" evidence="1">
    <location>
        <begin position="664"/>
        <end position="762"/>
    </location>
</feature>
<feature type="compositionally biased region" description="Basic residues" evidence="1">
    <location>
        <begin position="1162"/>
        <end position="1172"/>
    </location>
</feature>